<accession>A0ABU8U4B8</accession>
<proteinExistence type="predicted"/>
<dbReference type="InterPro" id="IPR047738">
    <property type="entry name" value="SAV_2336-like_N"/>
</dbReference>
<dbReference type="Proteomes" id="UP001382904">
    <property type="component" value="Unassembled WGS sequence"/>
</dbReference>
<dbReference type="NCBIfam" id="NF041121">
    <property type="entry name" value="SAV_2336_NTERM"/>
    <property type="match status" value="1"/>
</dbReference>
<protein>
    <submittedName>
        <fullName evidence="2">SAV_2336 N-terminal domain-related protein</fullName>
    </submittedName>
</protein>
<feature type="compositionally biased region" description="Gly residues" evidence="1">
    <location>
        <begin position="12"/>
        <end position="26"/>
    </location>
</feature>
<evidence type="ECO:0000313" key="2">
    <source>
        <dbReference type="EMBL" id="MEJ8642515.1"/>
    </source>
</evidence>
<evidence type="ECO:0000256" key="1">
    <source>
        <dbReference type="SAM" id="MobiDB-lite"/>
    </source>
</evidence>
<feature type="region of interest" description="Disordered" evidence="1">
    <location>
        <begin position="1"/>
        <end position="72"/>
    </location>
</feature>
<sequence length="369" mass="40181">MAGRAHPRAGTGRAGCAGAGRNGGRGSGRRAPGARTGGGGGRGSRQALRARRPPRRRGGGEQPEESPEEYGVPVRVPGAAALPRILDIQRALRALQRHRPPAPPTRLVIDEPATADASARALGLVIPVLRRESRREATVRLVMDASPSMAVWQDMFEELRSVCERLGAFRDVQVHYLHRLADGTAALGRSPVPGSALRSGDQLRDPTGRALTMVVSDCAGPLWREGAAQRLLHRWAECTPCMVVQPLPQRLWGRSWLPTERGTLARLEGSGRKLKFRSDRPVLPGRPTGGLTVPVLPPSATALGRGPGSSPGSAPGPYRRRWAGCWPTTRPRPCRRRVPYGRRGSWWRGSGPRPRPGPYSWRCTCRRRR</sequence>
<name>A0ABU8U4B8_9ACTN</name>
<gene>
    <name evidence="2" type="ORF">WKI68_16035</name>
</gene>
<comment type="caution">
    <text evidence="2">The sequence shown here is derived from an EMBL/GenBank/DDBJ whole genome shotgun (WGS) entry which is preliminary data.</text>
</comment>
<reference evidence="2 3" key="1">
    <citation type="submission" date="2024-03" db="EMBL/GenBank/DDBJ databases">
        <title>Novel Streptomyces species of biotechnological and ecological value are a feature of Machair soil.</title>
        <authorList>
            <person name="Prole J.R."/>
            <person name="Goodfellow M."/>
            <person name="Allenby N."/>
            <person name="Ward A.C."/>
        </authorList>
    </citation>
    <scope>NUCLEOTIDE SEQUENCE [LARGE SCALE GENOMIC DNA]</scope>
    <source>
        <strain evidence="2 3">MS1.HAVA.3</strain>
    </source>
</reference>
<evidence type="ECO:0000313" key="3">
    <source>
        <dbReference type="Proteomes" id="UP001382904"/>
    </source>
</evidence>
<dbReference type="EMBL" id="JBBKAM010000002">
    <property type="protein sequence ID" value="MEJ8642515.1"/>
    <property type="molecule type" value="Genomic_DNA"/>
</dbReference>
<feature type="compositionally biased region" description="Basic residues" evidence="1">
    <location>
        <begin position="48"/>
        <end position="57"/>
    </location>
</feature>
<organism evidence="2 3">
    <name type="scientific">Streptomyces caledonius</name>
    <dbReference type="NCBI Taxonomy" id="3134107"/>
    <lineage>
        <taxon>Bacteria</taxon>
        <taxon>Bacillati</taxon>
        <taxon>Actinomycetota</taxon>
        <taxon>Actinomycetes</taxon>
        <taxon>Kitasatosporales</taxon>
        <taxon>Streptomycetaceae</taxon>
        <taxon>Streptomyces</taxon>
    </lineage>
</organism>
<keyword evidence="3" id="KW-1185">Reference proteome</keyword>